<keyword evidence="3" id="KW-1185">Reference proteome</keyword>
<reference evidence="2 3" key="1">
    <citation type="journal article" date="2019" name="Int. J. Syst. Evol. Microbiol.">
        <title>The Global Catalogue of Microorganisms (GCM) 10K type strain sequencing project: providing services to taxonomists for standard genome sequencing and annotation.</title>
        <authorList>
            <consortium name="The Broad Institute Genomics Platform"/>
            <consortium name="The Broad Institute Genome Sequencing Center for Infectious Disease"/>
            <person name="Wu L."/>
            <person name="Ma J."/>
        </authorList>
    </citation>
    <scope>NUCLEOTIDE SEQUENCE [LARGE SCALE GENOMIC DNA]</scope>
    <source>
        <strain evidence="2 3">CGMCC 1.12237</strain>
    </source>
</reference>
<evidence type="ECO:0000313" key="2">
    <source>
        <dbReference type="EMBL" id="MFC5367373.1"/>
    </source>
</evidence>
<feature type="region of interest" description="Disordered" evidence="1">
    <location>
        <begin position="127"/>
        <end position="279"/>
    </location>
</feature>
<dbReference type="InterPro" id="IPR055969">
    <property type="entry name" value="DUF7547"/>
</dbReference>
<gene>
    <name evidence="2" type="ORF">ACFPJ5_10525</name>
</gene>
<feature type="compositionally biased region" description="Basic and acidic residues" evidence="1">
    <location>
        <begin position="136"/>
        <end position="211"/>
    </location>
</feature>
<dbReference type="RefSeq" id="WP_227229630.1">
    <property type="nucleotide sequence ID" value="NZ_JAJCVJ010000002.1"/>
</dbReference>
<feature type="compositionally biased region" description="Low complexity" evidence="1">
    <location>
        <begin position="226"/>
        <end position="239"/>
    </location>
</feature>
<evidence type="ECO:0000313" key="3">
    <source>
        <dbReference type="Proteomes" id="UP001596201"/>
    </source>
</evidence>
<proteinExistence type="predicted"/>
<evidence type="ECO:0000256" key="1">
    <source>
        <dbReference type="SAM" id="MobiDB-lite"/>
    </source>
</evidence>
<name>A0ABD5RBN5_9EURY</name>
<organism evidence="2 3">
    <name type="scientific">Salinirubrum litoreum</name>
    <dbReference type="NCBI Taxonomy" id="1126234"/>
    <lineage>
        <taxon>Archaea</taxon>
        <taxon>Methanobacteriati</taxon>
        <taxon>Methanobacteriota</taxon>
        <taxon>Stenosarchaea group</taxon>
        <taxon>Halobacteria</taxon>
        <taxon>Halobacteriales</taxon>
        <taxon>Haloferacaceae</taxon>
        <taxon>Salinirubrum</taxon>
    </lineage>
</organism>
<feature type="region of interest" description="Disordered" evidence="1">
    <location>
        <begin position="20"/>
        <end position="53"/>
    </location>
</feature>
<sequence length="279" mass="30448">MSTRSDEDLADLLDELETTLSDLRAELDTERGGRGGRSRAGDPPRPPRPPSMSDLLRFTEEYTIPAIVTLLEANIRALKATQRVLRMADPERAARAESANARDRLDDAGRTALSQLERSLTDLSDALSSADLPADPESRDIVEDARSLTDEIEDRIAEARERREERDRGSGRDSTRDSSRDERGSDSGVGRDDRRERDAGSRDRGIAIDVREEGDESSDVGETGSDETATTERASASADAGEEEDVDVEAELQSIKDELGQNGADEEGKSGEDAGDEDR</sequence>
<feature type="compositionally biased region" description="Basic and acidic residues" evidence="1">
    <location>
        <begin position="23"/>
        <end position="33"/>
    </location>
</feature>
<feature type="compositionally biased region" description="Acidic residues" evidence="1">
    <location>
        <begin position="240"/>
        <end position="250"/>
    </location>
</feature>
<comment type="caution">
    <text evidence="2">The sequence shown here is derived from an EMBL/GenBank/DDBJ whole genome shotgun (WGS) entry which is preliminary data.</text>
</comment>
<dbReference type="Proteomes" id="UP001596201">
    <property type="component" value="Unassembled WGS sequence"/>
</dbReference>
<dbReference type="Pfam" id="PF24414">
    <property type="entry name" value="DUF7547"/>
    <property type="match status" value="1"/>
</dbReference>
<dbReference type="EMBL" id="JBHSKX010000002">
    <property type="protein sequence ID" value="MFC5367373.1"/>
    <property type="molecule type" value="Genomic_DNA"/>
</dbReference>
<accession>A0ABD5RBN5</accession>
<dbReference type="AlphaFoldDB" id="A0ABD5RBN5"/>
<protein>
    <submittedName>
        <fullName evidence="2">Uncharacterized protein</fullName>
    </submittedName>
</protein>